<dbReference type="AlphaFoldDB" id="A0A371D6M3"/>
<evidence type="ECO:0000313" key="1">
    <source>
        <dbReference type="EMBL" id="RDX48175.1"/>
    </source>
</evidence>
<dbReference type="Proteomes" id="UP000256964">
    <property type="component" value="Unassembled WGS sequence"/>
</dbReference>
<protein>
    <recommendedName>
        <fullName evidence="3">Fungal-type protein kinase domain-containing protein</fullName>
    </recommendedName>
</protein>
<proteinExistence type="predicted"/>
<dbReference type="EMBL" id="KZ857413">
    <property type="protein sequence ID" value="RDX48175.1"/>
    <property type="molecule type" value="Genomic_DNA"/>
</dbReference>
<reference evidence="1 2" key="1">
    <citation type="journal article" date="2018" name="Biotechnol. Biofuels">
        <title>Integrative visual omics of the white-rot fungus Polyporus brumalis exposes the biotechnological potential of its oxidative enzymes for delignifying raw plant biomass.</title>
        <authorList>
            <person name="Miyauchi S."/>
            <person name="Rancon A."/>
            <person name="Drula E."/>
            <person name="Hage H."/>
            <person name="Chaduli D."/>
            <person name="Favel A."/>
            <person name="Grisel S."/>
            <person name="Henrissat B."/>
            <person name="Herpoel-Gimbert I."/>
            <person name="Ruiz-Duenas F.J."/>
            <person name="Chevret D."/>
            <person name="Hainaut M."/>
            <person name="Lin J."/>
            <person name="Wang M."/>
            <person name="Pangilinan J."/>
            <person name="Lipzen A."/>
            <person name="Lesage-Meessen L."/>
            <person name="Navarro D."/>
            <person name="Riley R."/>
            <person name="Grigoriev I.V."/>
            <person name="Zhou S."/>
            <person name="Raouche S."/>
            <person name="Rosso M.N."/>
        </authorList>
    </citation>
    <scope>NUCLEOTIDE SEQUENCE [LARGE SCALE GENOMIC DNA]</scope>
    <source>
        <strain evidence="1 2">BRFM 1820</strain>
    </source>
</reference>
<evidence type="ECO:0000313" key="2">
    <source>
        <dbReference type="Proteomes" id="UP000256964"/>
    </source>
</evidence>
<accession>A0A371D6M3</accession>
<gene>
    <name evidence="1" type="ORF">OH76DRAFT_680224</name>
</gene>
<sequence length="287" mass="32638">MYEMLSSLLAPPSPHVDHQLIAPTLSRMSTIKRSPKSGNDWTPTDLFAYNIRVVYQDSASFFGVTDLPNPQVEDEILVARDAARTQHDDSYTLLRTMELAQATAHGQESAVTDFLVALFRTLRYTGRHEGRIARTRKDLRFWICGKERYAKTDVCIIDEVPDILLVVQEDKRHLHRSDPEPQLIAQAIAAFHRNYMTRVRGYGLPGPTSTVMPGITIKGTMPTFYKIPVTADLVRAVQLGEYPQQETVVYAHVPAVPRPARRYDEGMQPLDNRRIILSCFEAFKHFL</sequence>
<organism evidence="1 2">
    <name type="scientific">Lentinus brumalis</name>
    <dbReference type="NCBI Taxonomy" id="2498619"/>
    <lineage>
        <taxon>Eukaryota</taxon>
        <taxon>Fungi</taxon>
        <taxon>Dikarya</taxon>
        <taxon>Basidiomycota</taxon>
        <taxon>Agaricomycotina</taxon>
        <taxon>Agaricomycetes</taxon>
        <taxon>Polyporales</taxon>
        <taxon>Polyporaceae</taxon>
        <taxon>Lentinus</taxon>
    </lineage>
</organism>
<evidence type="ECO:0008006" key="3">
    <source>
        <dbReference type="Google" id="ProtNLM"/>
    </source>
</evidence>
<dbReference type="OrthoDB" id="3253976at2759"/>
<keyword evidence="2" id="KW-1185">Reference proteome</keyword>
<name>A0A371D6M3_9APHY</name>